<feature type="domain" description="AAA" evidence="1">
    <location>
        <begin position="7"/>
        <end position="96"/>
    </location>
</feature>
<evidence type="ECO:0000313" key="2">
    <source>
        <dbReference type="EMBL" id="NDO72084.1"/>
    </source>
</evidence>
<reference evidence="2 3" key="1">
    <citation type="submission" date="2019-07" db="EMBL/GenBank/DDBJ databases">
        <title>Draft genome sequences of 15 bacterial species constituting the stable defined intestinal microbiota of the GM15 gnotobiotic mouse model.</title>
        <authorList>
            <person name="Elie C."/>
            <person name="Mathieu A."/>
            <person name="Saliou A."/>
            <person name="Darnaud M."/>
            <person name="Leulier F."/>
            <person name="Tamellini A."/>
        </authorList>
    </citation>
    <scope>NUCLEOTIDE SEQUENCE [LARGE SCALE GENOMIC DNA]</scope>
    <source>
        <strain evidence="3">ASF 502</strain>
    </source>
</reference>
<accession>A0A9X5H8T3</accession>
<dbReference type="EMBL" id="VIRB01000151">
    <property type="protein sequence ID" value="NDO72084.1"/>
    <property type="molecule type" value="Genomic_DNA"/>
</dbReference>
<dbReference type="PANTHER" id="PTHR33295:SF18">
    <property type="entry name" value="AAA+ ATPASE DOMAIN-CONTAINING PROTEIN"/>
    <property type="match status" value="1"/>
</dbReference>
<dbReference type="Pfam" id="PF13173">
    <property type="entry name" value="AAA_14"/>
    <property type="match status" value="1"/>
</dbReference>
<gene>
    <name evidence="2" type="ORF">FMM80_26960</name>
</gene>
<dbReference type="OrthoDB" id="9801684at2"/>
<proteinExistence type="predicted"/>
<protein>
    <submittedName>
        <fullName evidence="2">AAA family ATPase</fullName>
    </submittedName>
</protein>
<evidence type="ECO:0000313" key="3">
    <source>
        <dbReference type="Proteomes" id="UP000474104"/>
    </source>
</evidence>
<organism evidence="2 3">
    <name type="scientific">Schaedlerella arabinosiphila</name>
    <dbReference type="NCBI Taxonomy" id="2044587"/>
    <lineage>
        <taxon>Bacteria</taxon>
        <taxon>Bacillati</taxon>
        <taxon>Bacillota</taxon>
        <taxon>Clostridia</taxon>
        <taxon>Lachnospirales</taxon>
        <taxon>Lachnospiraceae</taxon>
        <taxon>Schaedlerella</taxon>
    </lineage>
</organism>
<dbReference type="Proteomes" id="UP000474104">
    <property type="component" value="Unassembled WGS sequence"/>
</dbReference>
<dbReference type="PANTHER" id="PTHR33295">
    <property type="entry name" value="ATPASE"/>
    <property type="match status" value="1"/>
</dbReference>
<evidence type="ECO:0000259" key="1">
    <source>
        <dbReference type="Pfam" id="PF13173"/>
    </source>
</evidence>
<dbReference type="InterPro" id="IPR041682">
    <property type="entry name" value="AAA_14"/>
</dbReference>
<sequence>MLFKLFKQYLLKENIAPDHIIEIAFDDRRNKKLRDPDNCLEYVDSKILDQDMHYILLDEVQLMAEFEDVLNSFLHMECVDVYVTGSNSKFLSSDIKPLQQPVKLKKQDSPELLKTHFVILDYSSKLDEDFPLPMPPDIAHLSLCILVPTHIVTAWQQSRHEESPISMHPYRQST</sequence>
<name>A0A9X5H8T3_9FIRM</name>
<comment type="caution">
    <text evidence="2">The sequence shown here is derived from an EMBL/GenBank/DDBJ whole genome shotgun (WGS) entry which is preliminary data.</text>
</comment>
<dbReference type="AlphaFoldDB" id="A0A9X5H8T3"/>